<name>A0A9Q1CPX0_HOLLE</name>
<feature type="transmembrane region" description="Helical" evidence="7">
    <location>
        <begin position="481"/>
        <end position="503"/>
    </location>
</feature>
<feature type="transmembrane region" description="Helical" evidence="7">
    <location>
        <begin position="559"/>
        <end position="576"/>
    </location>
</feature>
<dbReference type="InterPro" id="IPR003689">
    <property type="entry name" value="ZIP"/>
</dbReference>
<dbReference type="GO" id="GO:0005886">
    <property type="term" value="C:plasma membrane"/>
    <property type="evidence" value="ECO:0007669"/>
    <property type="project" value="TreeGrafter"/>
</dbReference>
<comment type="subcellular location">
    <subcellularLocation>
        <location evidence="1">Membrane</location>
        <topology evidence="1">Multi-pass membrane protein</topology>
    </subcellularLocation>
</comment>
<evidence type="ECO:0000256" key="7">
    <source>
        <dbReference type="SAM" id="Phobius"/>
    </source>
</evidence>
<keyword evidence="4 7" id="KW-1133">Transmembrane helix</keyword>
<evidence type="ECO:0000256" key="3">
    <source>
        <dbReference type="ARBA" id="ARBA00022692"/>
    </source>
</evidence>
<feature type="transmembrane region" description="Helical" evidence="7">
    <location>
        <begin position="682"/>
        <end position="702"/>
    </location>
</feature>
<dbReference type="OrthoDB" id="200954at2759"/>
<protein>
    <submittedName>
        <fullName evidence="10">Zinc transporter ZIP4</fullName>
    </submittedName>
</protein>
<dbReference type="GO" id="GO:0030003">
    <property type="term" value="P:intracellular monoatomic cation homeostasis"/>
    <property type="evidence" value="ECO:0007669"/>
    <property type="project" value="TreeGrafter"/>
</dbReference>
<evidence type="ECO:0000256" key="8">
    <source>
        <dbReference type="SAM" id="SignalP"/>
    </source>
</evidence>
<evidence type="ECO:0000313" key="10">
    <source>
        <dbReference type="EMBL" id="KAJ8049757.1"/>
    </source>
</evidence>
<feature type="chain" id="PRO_5040305026" evidence="8">
    <location>
        <begin position="24"/>
        <end position="710"/>
    </location>
</feature>
<dbReference type="Proteomes" id="UP001152320">
    <property type="component" value="Chromosome 1"/>
</dbReference>
<feature type="signal peptide" evidence="8">
    <location>
        <begin position="1"/>
        <end position="23"/>
    </location>
</feature>
<sequence>MRAVCTFYVILITIILIQNGGLAGHSENGITVRSSSEDNTAFTQVNIFLTESELKAWQNGIVVANISHEDTETMVDILHERFECHERLDIQQCQQCTSALTDHVYETVGKGNVNELTEDEFKEASSILFYLFSRGSIDMTCDRTIWLNTVEEYVNAIMATDGSPLLLTEKELDSLLDDTNSNYHPIVYSKVNIFLTESELEEWQNGIVVANISQEDTETMVDILHERFECHERLDIQQCQECISTLTDHVYETVGQGNVTELSEDEFKEASSILFYLFSLGSIDMTCDKTFWLDTVDEYVNAIMATDGSPLLLTEEELDSLLDNTNSNYHPILYSKGFCIGTPTQINPETFLKDIFQMYGNQDVIPEAEFEEMLTALSIGGATSGHDHSHAKRSVLLSDTEVERSRRATEPGHDHGNVTELENITSTCFSGEELLDIHGVDHELGMTEQQFVDTCPSLVQQILRGSCTTPSTNAVEITPEVWIYGTIAVLVISLAAILGGLIIPFCPPSFYEKFILTLISLAVAVLAGDALIHLLPLALGLHAHEGDTVHSPLDPELSYAWKCLSCLLAIYLFYLTETLMGFWSEHEHSHPEEFHMGQAKQVENGESPKSFSEAALTNHMDSSSPNIFGKRQNFLTKFGALPVMVIVGDSLHNFGDGLAVGAAFAMPQITHIKNVDDPMWTFFLQNVAFLIGTAFIFVFALYEDAISIAL</sequence>
<evidence type="ECO:0000256" key="4">
    <source>
        <dbReference type="ARBA" id="ARBA00022989"/>
    </source>
</evidence>
<dbReference type="GO" id="GO:0140410">
    <property type="term" value="F:monoatomic cation:bicarbonate symporter activity"/>
    <property type="evidence" value="ECO:0007669"/>
    <property type="project" value="TreeGrafter"/>
</dbReference>
<organism evidence="10 11">
    <name type="scientific">Holothuria leucospilota</name>
    <name type="common">Black long sea cucumber</name>
    <name type="synonym">Mertensiothuria leucospilota</name>
    <dbReference type="NCBI Taxonomy" id="206669"/>
    <lineage>
        <taxon>Eukaryota</taxon>
        <taxon>Metazoa</taxon>
        <taxon>Echinodermata</taxon>
        <taxon>Eleutherozoa</taxon>
        <taxon>Echinozoa</taxon>
        <taxon>Holothuroidea</taxon>
        <taxon>Aspidochirotacea</taxon>
        <taxon>Aspidochirotida</taxon>
        <taxon>Holothuriidae</taxon>
        <taxon>Holothuria</taxon>
    </lineage>
</organism>
<accession>A0A9Q1CPX0</accession>
<dbReference type="GO" id="GO:0005385">
    <property type="term" value="F:zinc ion transmembrane transporter activity"/>
    <property type="evidence" value="ECO:0007669"/>
    <property type="project" value="TreeGrafter"/>
</dbReference>
<feature type="region of interest" description="Disordered" evidence="6">
    <location>
        <begin position="382"/>
        <end position="416"/>
    </location>
</feature>
<evidence type="ECO:0000256" key="1">
    <source>
        <dbReference type="ARBA" id="ARBA00004141"/>
    </source>
</evidence>
<dbReference type="GO" id="GO:0071578">
    <property type="term" value="P:zinc ion import across plasma membrane"/>
    <property type="evidence" value="ECO:0007669"/>
    <property type="project" value="TreeGrafter"/>
</dbReference>
<dbReference type="InterPro" id="IPR050799">
    <property type="entry name" value="ZIP_Transporter"/>
</dbReference>
<keyword evidence="11" id="KW-1185">Reference proteome</keyword>
<dbReference type="Pfam" id="PF02535">
    <property type="entry name" value="Zip"/>
    <property type="match status" value="1"/>
</dbReference>
<comment type="similarity">
    <text evidence="2">Belongs to the ZIP transporter (TC 2.A.5) family.</text>
</comment>
<dbReference type="EMBL" id="JAIZAY010000001">
    <property type="protein sequence ID" value="KAJ8049757.1"/>
    <property type="molecule type" value="Genomic_DNA"/>
</dbReference>
<dbReference type="Pfam" id="PF21116">
    <property type="entry name" value="EF-hand_Zip"/>
    <property type="match status" value="1"/>
</dbReference>
<keyword evidence="3 7" id="KW-0812">Transmembrane</keyword>
<evidence type="ECO:0000256" key="5">
    <source>
        <dbReference type="ARBA" id="ARBA00023136"/>
    </source>
</evidence>
<dbReference type="InterPro" id="IPR049406">
    <property type="entry name" value="ZIP4_12_EF-hand"/>
</dbReference>
<evidence type="ECO:0000259" key="9">
    <source>
        <dbReference type="Pfam" id="PF21116"/>
    </source>
</evidence>
<feature type="domain" description="Zinc transporter ZIP4/12 EF-hand" evidence="9">
    <location>
        <begin position="348"/>
        <end position="465"/>
    </location>
</feature>
<feature type="transmembrane region" description="Helical" evidence="7">
    <location>
        <begin position="515"/>
        <end position="539"/>
    </location>
</feature>
<reference evidence="10" key="1">
    <citation type="submission" date="2021-10" db="EMBL/GenBank/DDBJ databases">
        <title>Tropical sea cucumber genome reveals ecological adaptation and Cuvierian tubules defense mechanism.</title>
        <authorList>
            <person name="Chen T."/>
        </authorList>
    </citation>
    <scope>NUCLEOTIDE SEQUENCE</scope>
    <source>
        <strain evidence="10">Nanhai2018</strain>
        <tissue evidence="10">Muscle</tissue>
    </source>
</reference>
<feature type="compositionally biased region" description="Basic and acidic residues" evidence="6">
    <location>
        <begin position="401"/>
        <end position="416"/>
    </location>
</feature>
<dbReference type="AlphaFoldDB" id="A0A9Q1CPX0"/>
<gene>
    <name evidence="10" type="ORF">HOLleu_02651</name>
</gene>
<keyword evidence="8" id="KW-0732">Signal</keyword>
<evidence type="ECO:0000256" key="2">
    <source>
        <dbReference type="ARBA" id="ARBA00006939"/>
    </source>
</evidence>
<evidence type="ECO:0000256" key="6">
    <source>
        <dbReference type="SAM" id="MobiDB-lite"/>
    </source>
</evidence>
<comment type="caution">
    <text evidence="10">The sequence shown here is derived from an EMBL/GenBank/DDBJ whole genome shotgun (WGS) entry which is preliminary data.</text>
</comment>
<keyword evidence="5 7" id="KW-0472">Membrane</keyword>
<proteinExistence type="inferred from homology"/>
<evidence type="ECO:0000313" key="11">
    <source>
        <dbReference type="Proteomes" id="UP001152320"/>
    </source>
</evidence>
<dbReference type="PANTHER" id="PTHR12191:SF30">
    <property type="entry name" value="ZINC TRANSPORTER ZIP4 N-TERMINAL DOMAIN-CONTAINING PROTEIN"/>
    <property type="match status" value="1"/>
</dbReference>
<dbReference type="PANTHER" id="PTHR12191">
    <property type="entry name" value="SOLUTE CARRIER FAMILY 39"/>
    <property type="match status" value="1"/>
</dbReference>